<gene>
    <name evidence="12" type="ORF">CAMP_LOCUS9318</name>
</gene>
<dbReference type="Proteomes" id="UP001152747">
    <property type="component" value="Unassembled WGS sequence"/>
</dbReference>
<dbReference type="Pfam" id="PF00105">
    <property type="entry name" value="zf-C4"/>
    <property type="match status" value="1"/>
</dbReference>
<evidence type="ECO:0000256" key="2">
    <source>
        <dbReference type="ARBA" id="ARBA00005993"/>
    </source>
</evidence>
<evidence type="ECO:0000256" key="4">
    <source>
        <dbReference type="ARBA" id="ARBA00022771"/>
    </source>
</evidence>
<dbReference type="PRINTS" id="PR00047">
    <property type="entry name" value="STROIDFINGER"/>
</dbReference>
<evidence type="ECO:0000256" key="1">
    <source>
        <dbReference type="ARBA" id="ARBA00004123"/>
    </source>
</evidence>
<name>A0A9P1N3Q8_9PELO</name>
<organism evidence="12 13">
    <name type="scientific">Caenorhabditis angaria</name>
    <dbReference type="NCBI Taxonomy" id="860376"/>
    <lineage>
        <taxon>Eukaryota</taxon>
        <taxon>Metazoa</taxon>
        <taxon>Ecdysozoa</taxon>
        <taxon>Nematoda</taxon>
        <taxon>Chromadorea</taxon>
        <taxon>Rhabditida</taxon>
        <taxon>Rhabditina</taxon>
        <taxon>Rhabditomorpha</taxon>
        <taxon>Rhabditoidea</taxon>
        <taxon>Rhabditidae</taxon>
        <taxon>Peloderinae</taxon>
        <taxon>Caenorhabditis</taxon>
    </lineage>
</organism>
<dbReference type="EMBL" id="CANHGI010000003">
    <property type="protein sequence ID" value="CAI5446681.1"/>
    <property type="molecule type" value="Genomic_DNA"/>
</dbReference>
<keyword evidence="13" id="KW-1185">Reference proteome</keyword>
<accession>A0A9P1N3Q8</accession>
<keyword evidence="7" id="KW-0238">DNA-binding</keyword>
<dbReference type="Gene3D" id="3.30.50.10">
    <property type="entry name" value="Erythroid Transcription Factor GATA-1, subunit A"/>
    <property type="match status" value="1"/>
</dbReference>
<keyword evidence="4" id="KW-0863">Zinc-finger</keyword>
<keyword evidence="5" id="KW-0862">Zinc</keyword>
<keyword evidence="3" id="KW-0479">Metal-binding</keyword>
<dbReference type="PROSITE" id="PS00031">
    <property type="entry name" value="NUCLEAR_REC_DBD_1"/>
    <property type="match status" value="1"/>
</dbReference>
<evidence type="ECO:0000259" key="11">
    <source>
        <dbReference type="PROSITE" id="PS51030"/>
    </source>
</evidence>
<dbReference type="InterPro" id="IPR049636">
    <property type="entry name" value="HNF4-like_DBD"/>
</dbReference>
<dbReference type="GO" id="GO:0000978">
    <property type="term" value="F:RNA polymerase II cis-regulatory region sequence-specific DNA binding"/>
    <property type="evidence" value="ECO:0007669"/>
    <property type="project" value="InterPro"/>
</dbReference>
<evidence type="ECO:0000313" key="12">
    <source>
        <dbReference type="EMBL" id="CAI5446681.1"/>
    </source>
</evidence>
<dbReference type="SMART" id="SM00399">
    <property type="entry name" value="ZnF_C4"/>
    <property type="match status" value="1"/>
</dbReference>
<evidence type="ECO:0000256" key="9">
    <source>
        <dbReference type="ARBA" id="ARBA00023170"/>
    </source>
</evidence>
<dbReference type="PANTHER" id="PTHR46397">
    <property type="entry name" value="NUCLEAR HORMONE RECEPTOR FAMILY-RELATED"/>
    <property type="match status" value="1"/>
</dbReference>
<evidence type="ECO:0000313" key="13">
    <source>
        <dbReference type="Proteomes" id="UP001152747"/>
    </source>
</evidence>
<protein>
    <recommendedName>
        <fullName evidence="11">Nuclear receptor domain-containing protein</fullName>
    </recommendedName>
</protein>
<evidence type="ECO:0000256" key="10">
    <source>
        <dbReference type="ARBA" id="ARBA00023242"/>
    </source>
</evidence>
<dbReference type="PROSITE" id="PS51030">
    <property type="entry name" value="NUCLEAR_REC_DBD_2"/>
    <property type="match status" value="1"/>
</dbReference>
<dbReference type="OrthoDB" id="5799427at2759"/>
<proteinExistence type="inferred from homology"/>
<comment type="caution">
    <text evidence="12">The sequence shown here is derived from an EMBL/GenBank/DDBJ whole genome shotgun (WGS) entry which is preliminary data.</text>
</comment>
<evidence type="ECO:0000256" key="3">
    <source>
        <dbReference type="ARBA" id="ARBA00022723"/>
    </source>
</evidence>
<dbReference type="InterPro" id="IPR013088">
    <property type="entry name" value="Znf_NHR/GATA"/>
</dbReference>
<dbReference type="AlphaFoldDB" id="A0A9P1N3Q8"/>
<comment type="subcellular location">
    <subcellularLocation>
        <location evidence="1">Nucleus</location>
    </subcellularLocation>
</comment>
<evidence type="ECO:0000256" key="6">
    <source>
        <dbReference type="ARBA" id="ARBA00023015"/>
    </source>
</evidence>
<dbReference type="InterPro" id="IPR001628">
    <property type="entry name" value="Znf_hrmn_rcpt"/>
</dbReference>
<dbReference type="SUPFAM" id="SSF57716">
    <property type="entry name" value="Glucocorticoid receptor-like (DNA-binding domain)"/>
    <property type="match status" value="1"/>
</dbReference>
<comment type="similarity">
    <text evidence="2">Belongs to the nuclear hormone receptor family.</text>
</comment>
<evidence type="ECO:0000256" key="8">
    <source>
        <dbReference type="ARBA" id="ARBA00023163"/>
    </source>
</evidence>
<dbReference type="CDD" id="cd06960">
    <property type="entry name" value="NR_DBD_HNF4A"/>
    <property type="match status" value="1"/>
</dbReference>
<dbReference type="PANTHER" id="PTHR46397:SF5">
    <property type="entry name" value="NUCLEAR HORMONE RECEPTOR FAMILY MEMBER NHR-20"/>
    <property type="match status" value="1"/>
</dbReference>
<keyword evidence="8" id="KW-0804">Transcription</keyword>
<keyword evidence="9" id="KW-0675">Receptor</keyword>
<dbReference type="GO" id="GO:0005634">
    <property type="term" value="C:nucleus"/>
    <property type="evidence" value="ECO:0007669"/>
    <property type="project" value="UniProtKB-SubCell"/>
</dbReference>
<reference evidence="12" key="1">
    <citation type="submission" date="2022-11" db="EMBL/GenBank/DDBJ databases">
        <authorList>
            <person name="Kikuchi T."/>
        </authorList>
    </citation>
    <scope>NUCLEOTIDE SEQUENCE</scope>
    <source>
        <strain evidence="12">PS1010</strain>
    </source>
</reference>
<dbReference type="GO" id="GO:0008270">
    <property type="term" value="F:zinc ion binding"/>
    <property type="evidence" value="ECO:0007669"/>
    <property type="project" value="UniProtKB-KW"/>
</dbReference>
<sequence length="371" mass="41200">MEFFCRLVTSLREMKADRIVGFQHDNTNPASQIASSSSASASVSASASTATRCLVCEHPDGGSAHFGSTSCLACAAFFRRTVSLNIQFVCKKDRNCVIFHELRMICRSCRFDKCITAGMKRECVQKRRSNKKIPKKHMHGLIGINFNSMNLSPNTLENAIKPFLKQEMIDIDYGNVEDGMGQMVDSPFSLKTPNSEEASPGCLSEETMAPPQILQQPKFEEVATQMPSTSSANIVTIAGILAGNFGGVVEPTNIITSIPIRPITPRSVILKQINMNGPDLLRFYVDNLNHSMDRRRMIFTETPLLAVVEDRGDVPFPSENPPPHSLKRQFQSQKFDNLLAFDFCKSCPGFDLLDRAEKVIFGIFENLNCSD</sequence>
<feature type="domain" description="Nuclear receptor" evidence="11">
    <location>
        <begin position="50"/>
        <end position="126"/>
    </location>
</feature>
<dbReference type="GO" id="GO:0003700">
    <property type="term" value="F:DNA-binding transcription factor activity"/>
    <property type="evidence" value="ECO:0007669"/>
    <property type="project" value="InterPro"/>
</dbReference>
<keyword evidence="10" id="KW-0539">Nucleus</keyword>
<keyword evidence="6" id="KW-0805">Transcription regulation</keyword>
<evidence type="ECO:0000256" key="5">
    <source>
        <dbReference type="ARBA" id="ARBA00022833"/>
    </source>
</evidence>
<evidence type="ECO:0000256" key="7">
    <source>
        <dbReference type="ARBA" id="ARBA00023125"/>
    </source>
</evidence>